<evidence type="ECO:0000256" key="4">
    <source>
        <dbReference type="ARBA" id="ARBA00022692"/>
    </source>
</evidence>
<feature type="transmembrane region" description="Helical" evidence="9">
    <location>
        <begin position="260"/>
        <end position="285"/>
    </location>
</feature>
<keyword evidence="7 9" id="KW-1133">Transmembrane helix</keyword>
<feature type="transmembrane region" description="Helical" evidence="9">
    <location>
        <begin position="223"/>
        <end position="240"/>
    </location>
</feature>
<evidence type="ECO:0000313" key="11">
    <source>
        <dbReference type="EMBL" id="KGA21620.1"/>
    </source>
</evidence>
<dbReference type="PANTHER" id="PTHR45772">
    <property type="entry name" value="CONSERVED COMPONENT OF ABC TRANSPORTER FOR NATURAL AMINO ACIDS-RELATED"/>
    <property type="match status" value="1"/>
</dbReference>
<keyword evidence="5" id="KW-0547">Nucleotide-binding</keyword>
<dbReference type="GO" id="GO:0005524">
    <property type="term" value="F:ATP binding"/>
    <property type="evidence" value="ECO:0007669"/>
    <property type="project" value="UniProtKB-KW"/>
</dbReference>
<sequence>MSRASRILLQGPAWMPWAIAGGAVVVGLILSFALPDQKTINIFTSILIASVSLMGLGVVTGSAGMIALCQLTFAAVGAWVVEWLYVNGVFEFLGPVRFVALVIVGGLVAAVAGFIVGLPALRLRGVNLAVLTLGVAAAVDLTLNKLGFPAFVAGVRIDRPFDLGISSVASDRGYVIFVVVAVALVAVMIIFLQRSNWGASWKAVAFSERGTASAGTNVRTAKLSAFAVSAFVGGIAGGLLDGQIIQANAQTFTTINSLGIYVLSVVAGSYLIDMALFGGLLFVLIPELLKIFKIDQQWGNVIFGILGIQAITSGTNLGQGIRNSIYAKRRAKEPLVASHLADLKESGKTAIPKGNGKTVLSVKNLNVEFGAVKALNDVTLSVEQGTIVGLIGPNGAGKSTFVDALTGFLPQHTGEVFLLDEKLDNESPSKIARQGLRRTYQQDRVPDTLTVGAYLRFVSRGKSTNAEIADTLEFFGCPPPMTPLRMVDVGTRRLIEVAANVAAKPLVLMLDEPAAGLSHDEHLLFADRLRQVPSRFGVTILIIEHDLDLVRSVCTSITVLNFGEVLASGSQEKVLKDPAVLKAYMGETEML</sequence>
<dbReference type="InterPro" id="IPR001851">
    <property type="entry name" value="ABC_transp_permease"/>
</dbReference>
<dbReference type="Pfam" id="PF02653">
    <property type="entry name" value="BPD_transp_2"/>
    <property type="match status" value="1"/>
</dbReference>
<protein>
    <recommendedName>
        <fullName evidence="10">ABC transporter domain-containing protein</fullName>
    </recommendedName>
</protein>
<keyword evidence="2" id="KW-0813">Transport</keyword>
<feature type="transmembrane region" description="Helical" evidence="9">
    <location>
        <begin position="40"/>
        <end position="59"/>
    </location>
</feature>
<evidence type="ECO:0000259" key="10">
    <source>
        <dbReference type="PROSITE" id="PS50893"/>
    </source>
</evidence>
<dbReference type="AlphaFoldDB" id="A0A094QBJ1"/>
<evidence type="ECO:0000256" key="5">
    <source>
        <dbReference type="ARBA" id="ARBA00022741"/>
    </source>
</evidence>
<evidence type="ECO:0000256" key="7">
    <source>
        <dbReference type="ARBA" id="ARBA00022989"/>
    </source>
</evidence>
<keyword evidence="8 9" id="KW-0472">Membrane</keyword>
<dbReference type="InterPro" id="IPR043428">
    <property type="entry name" value="LivM-like"/>
</dbReference>
<dbReference type="GO" id="GO:0015658">
    <property type="term" value="F:branched-chain amino acid transmembrane transporter activity"/>
    <property type="evidence" value="ECO:0007669"/>
    <property type="project" value="InterPro"/>
</dbReference>
<feature type="transmembrane region" description="Helical" evidence="9">
    <location>
        <begin position="98"/>
        <end position="121"/>
    </location>
</feature>
<dbReference type="PANTHER" id="PTHR45772:SF2">
    <property type="entry name" value="ABC TRANSPORTER ATP-BINDING PROTEIN"/>
    <property type="match status" value="1"/>
</dbReference>
<keyword evidence="4 9" id="KW-0812">Transmembrane</keyword>
<dbReference type="SMART" id="SM00382">
    <property type="entry name" value="AAA"/>
    <property type="match status" value="1"/>
</dbReference>
<dbReference type="CDD" id="cd06581">
    <property type="entry name" value="TM_PBP1_LivM_like"/>
    <property type="match status" value="1"/>
</dbReference>
<proteinExistence type="predicted"/>
<feature type="transmembrane region" description="Helical" evidence="9">
    <location>
        <begin position="66"/>
        <end position="86"/>
    </location>
</feature>
<evidence type="ECO:0000256" key="8">
    <source>
        <dbReference type="ARBA" id="ARBA00023136"/>
    </source>
</evidence>
<evidence type="ECO:0000256" key="6">
    <source>
        <dbReference type="ARBA" id="ARBA00022840"/>
    </source>
</evidence>
<gene>
    <name evidence="11" type="ORF">GM51_1000</name>
</gene>
<dbReference type="Pfam" id="PF00005">
    <property type="entry name" value="ABC_tran"/>
    <property type="match status" value="1"/>
</dbReference>
<evidence type="ECO:0000256" key="1">
    <source>
        <dbReference type="ARBA" id="ARBA00004651"/>
    </source>
</evidence>
<name>A0A094QBJ1_9ZZZZ</name>
<keyword evidence="6" id="KW-0067">ATP-binding</keyword>
<dbReference type="InterPro" id="IPR003593">
    <property type="entry name" value="AAA+_ATPase"/>
</dbReference>
<dbReference type="PROSITE" id="PS50893">
    <property type="entry name" value="ABC_TRANSPORTER_2"/>
    <property type="match status" value="1"/>
</dbReference>
<accession>A0A094QBJ1</accession>
<dbReference type="InterPro" id="IPR003439">
    <property type="entry name" value="ABC_transporter-like_ATP-bd"/>
</dbReference>
<dbReference type="InterPro" id="IPR027417">
    <property type="entry name" value="P-loop_NTPase"/>
</dbReference>
<evidence type="ECO:0000256" key="2">
    <source>
        <dbReference type="ARBA" id="ARBA00022448"/>
    </source>
</evidence>
<keyword evidence="3" id="KW-1003">Cell membrane</keyword>
<evidence type="ECO:0000256" key="9">
    <source>
        <dbReference type="SAM" id="Phobius"/>
    </source>
</evidence>
<dbReference type="SUPFAM" id="SSF52540">
    <property type="entry name" value="P-loop containing nucleoside triphosphate hydrolases"/>
    <property type="match status" value="1"/>
</dbReference>
<dbReference type="InterPro" id="IPR051120">
    <property type="entry name" value="ABC_AA/LPS_Transport"/>
</dbReference>
<reference evidence="11" key="1">
    <citation type="submission" date="2014-06" db="EMBL/GenBank/DDBJ databases">
        <title>Key roles for freshwater Actinobacteria revealed by deep metagenomic sequencing.</title>
        <authorList>
            <person name="Ghai R."/>
            <person name="Mizuno C.M."/>
            <person name="Picazo A."/>
            <person name="Camacho A."/>
            <person name="Rodriguez-Valera F."/>
        </authorList>
    </citation>
    <scope>NUCLEOTIDE SEQUENCE</scope>
</reference>
<dbReference type="GO" id="GO:0005886">
    <property type="term" value="C:plasma membrane"/>
    <property type="evidence" value="ECO:0007669"/>
    <property type="project" value="UniProtKB-SubCell"/>
</dbReference>
<feature type="transmembrane region" description="Helical" evidence="9">
    <location>
        <begin position="173"/>
        <end position="192"/>
    </location>
</feature>
<feature type="domain" description="ABC transporter" evidence="10">
    <location>
        <begin position="360"/>
        <end position="587"/>
    </location>
</feature>
<dbReference type="EMBL" id="JNSL01000003">
    <property type="protein sequence ID" value="KGA21620.1"/>
    <property type="molecule type" value="Genomic_DNA"/>
</dbReference>
<dbReference type="GO" id="GO:0016887">
    <property type="term" value="F:ATP hydrolysis activity"/>
    <property type="evidence" value="ECO:0007669"/>
    <property type="project" value="InterPro"/>
</dbReference>
<feature type="transmembrane region" description="Helical" evidence="9">
    <location>
        <begin position="12"/>
        <end position="34"/>
    </location>
</feature>
<comment type="caution">
    <text evidence="11">The sequence shown here is derived from an EMBL/GenBank/DDBJ whole genome shotgun (WGS) entry which is preliminary data.</text>
</comment>
<organism evidence="11">
    <name type="scientific">freshwater metagenome</name>
    <dbReference type="NCBI Taxonomy" id="449393"/>
    <lineage>
        <taxon>unclassified sequences</taxon>
        <taxon>metagenomes</taxon>
        <taxon>ecological metagenomes</taxon>
    </lineage>
</organism>
<feature type="transmembrane region" description="Helical" evidence="9">
    <location>
        <begin position="128"/>
        <end position="153"/>
    </location>
</feature>
<dbReference type="Gene3D" id="3.40.50.300">
    <property type="entry name" value="P-loop containing nucleotide triphosphate hydrolases"/>
    <property type="match status" value="1"/>
</dbReference>
<evidence type="ECO:0000256" key="3">
    <source>
        <dbReference type="ARBA" id="ARBA00022475"/>
    </source>
</evidence>
<comment type="subcellular location">
    <subcellularLocation>
        <location evidence="1">Cell membrane</location>
        <topology evidence="1">Multi-pass membrane protein</topology>
    </subcellularLocation>
</comment>